<dbReference type="Proteomes" id="UP001591681">
    <property type="component" value="Unassembled WGS sequence"/>
</dbReference>
<evidence type="ECO:0000313" key="2">
    <source>
        <dbReference type="EMBL" id="KAL2091682.1"/>
    </source>
</evidence>
<gene>
    <name evidence="2" type="ORF">ACEWY4_013945</name>
</gene>
<name>A0ABD1JXR2_9TELE</name>
<evidence type="ECO:0000313" key="3">
    <source>
        <dbReference type="Proteomes" id="UP001591681"/>
    </source>
</evidence>
<dbReference type="PANTHER" id="PTHR46791">
    <property type="entry name" value="EXPRESSED PROTEIN"/>
    <property type="match status" value="1"/>
</dbReference>
<sequence>MYSVAEERAERVVSGLPHWTPGKTRIHCPPWLCSPYSVECVLRRGDSSGIRRKNYTDLEEVAAFLHSAITGNGRQGYQWLHLRAIQQGYVVSQDTIRQLVKLLDPDGVAKRRALRLSRRQYRNKGPNALWHMDGYDKLKPYGIAISGCIDGFSRYIVWMEAYTTNNDPKVIADYFVSSTARLGGCPEWLHADRGTENGHVENMLIFLRRNHADSFARDRSFLYGRSTANQRIESWLAILRRQSAQFWIDVFYSNVMDISPGISWTRI</sequence>
<comment type="caution">
    <text evidence="2">The sequence shown here is derived from an EMBL/GenBank/DDBJ whole genome shotgun (WGS) entry which is preliminary data.</text>
</comment>
<accession>A0ABD1JXR2</accession>
<keyword evidence="3" id="KW-1185">Reference proteome</keyword>
<dbReference type="PANTHER" id="PTHR46791:SF13">
    <property type="entry name" value="CLR5 DOMAIN-CONTAINING PROTEIN"/>
    <property type="match status" value="1"/>
</dbReference>
<feature type="domain" description="Integrase core" evidence="1">
    <location>
        <begin position="121"/>
        <end position="253"/>
    </location>
</feature>
<dbReference type="SUPFAM" id="SSF53098">
    <property type="entry name" value="Ribonuclease H-like"/>
    <property type="match status" value="1"/>
</dbReference>
<dbReference type="Pfam" id="PF24764">
    <property type="entry name" value="rva_4"/>
    <property type="match status" value="1"/>
</dbReference>
<reference evidence="2 3" key="1">
    <citation type="submission" date="2024-09" db="EMBL/GenBank/DDBJ databases">
        <title>A chromosome-level genome assembly of Gray's grenadier anchovy, Coilia grayii.</title>
        <authorList>
            <person name="Fu Z."/>
        </authorList>
    </citation>
    <scope>NUCLEOTIDE SEQUENCE [LARGE SCALE GENOMIC DNA]</scope>
    <source>
        <strain evidence="2">G4</strain>
        <tissue evidence="2">Muscle</tissue>
    </source>
</reference>
<organism evidence="2 3">
    <name type="scientific">Coilia grayii</name>
    <name type="common">Gray's grenadier anchovy</name>
    <dbReference type="NCBI Taxonomy" id="363190"/>
    <lineage>
        <taxon>Eukaryota</taxon>
        <taxon>Metazoa</taxon>
        <taxon>Chordata</taxon>
        <taxon>Craniata</taxon>
        <taxon>Vertebrata</taxon>
        <taxon>Euteleostomi</taxon>
        <taxon>Actinopterygii</taxon>
        <taxon>Neopterygii</taxon>
        <taxon>Teleostei</taxon>
        <taxon>Clupei</taxon>
        <taxon>Clupeiformes</taxon>
        <taxon>Clupeoidei</taxon>
        <taxon>Engraulidae</taxon>
        <taxon>Coilinae</taxon>
        <taxon>Coilia</taxon>
    </lineage>
</organism>
<protein>
    <recommendedName>
        <fullName evidence="1">Integrase core domain-containing protein</fullName>
    </recommendedName>
</protein>
<evidence type="ECO:0000259" key="1">
    <source>
        <dbReference type="Pfam" id="PF24764"/>
    </source>
</evidence>
<dbReference type="InterPro" id="IPR036397">
    <property type="entry name" value="RNaseH_sf"/>
</dbReference>
<dbReference type="EMBL" id="JBHFQA010000011">
    <property type="protein sequence ID" value="KAL2091682.1"/>
    <property type="molecule type" value="Genomic_DNA"/>
</dbReference>
<dbReference type="InterPro" id="IPR058913">
    <property type="entry name" value="Integrase_dom_put"/>
</dbReference>
<dbReference type="InterPro" id="IPR012337">
    <property type="entry name" value="RNaseH-like_sf"/>
</dbReference>
<proteinExistence type="predicted"/>
<dbReference type="Gene3D" id="3.30.420.10">
    <property type="entry name" value="Ribonuclease H-like superfamily/Ribonuclease H"/>
    <property type="match status" value="1"/>
</dbReference>
<dbReference type="AlphaFoldDB" id="A0ABD1JXR2"/>